<organism evidence="2 3">
    <name type="scientific">Erwinia papayae</name>
    <dbReference type="NCBI Taxonomy" id="206499"/>
    <lineage>
        <taxon>Bacteria</taxon>
        <taxon>Pseudomonadati</taxon>
        <taxon>Pseudomonadota</taxon>
        <taxon>Gammaproteobacteria</taxon>
        <taxon>Enterobacterales</taxon>
        <taxon>Erwiniaceae</taxon>
        <taxon>Erwinia</taxon>
    </lineage>
</organism>
<evidence type="ECO:0000313" key="2">
    <source>
        <dbReference type="EMBL" id="MEW5291535.1"/>
    </source>
</evidence>
<dbReference type="Proteomes" id="UP001554567">
    <property type="component" value="Unassembled WGS sequence"/>
</dbReference>
<sequence length="588" mass="64170">MSSKTQDIGTAMLQPGRRAQPATQDITPVAEMPMVLTLDEFGPNPDNPRTSRNPRYDEIKASIRARGLDTVPKVTRDPDGAPLYIFSDGGNTRYQILSELWQETGDERYYRIHVICKPWPGRLQCVIGHLAENEVRGELTFIEKAKGIHNARCIYEEQLGKTVSLRQLSDLLNSEGLPVHNSTISRMEDALAHLYPWIPDLLESGMGRPQITALLALRHDAEKVWCSYCLLSEGDEKCFTDVFGTCCARFNSPELWSLEMFRDEFIGDLLKALPHPELDYDRWMLELDPKERNRRQHFGEPEPVILAPATIPTEPEPSSPSSAAGSALSSLPDNAGEGQQGMPEEGGSHPVSPRSRTPRQEVQPDMYGGAPALSGDNASPSALPSLSDGRDNLISLLTPETEIITQADSSGRPDGDVCTPTPLSDGGDESGDDDLISLLTPEPEIITQTGTSGPADDGIWLISPHLDDIEHLQNTAFRLAWELGEVLGCEDEIIPDRGSDRSGGYVSAGEKCSAPAAFLLGLTGTVPVVHPASGECGIAELITGGAGEHQTPVLCDSDALKLLRLMRVMRRLRELQRGVNADEETTDE</sequence>
<evidence type="ECO:0000256" key="1">
    <source>
        <dbReference type="SAM" id="MobiDB-lite"/>
    </source>
</evidence>
<dbReference type="InterPro" id="IPR036086">
    <property type="entry name" value="ParB/Sulfiredoxin_sf"/>
</dbReference>
<gene>
    <name evidence="2" type="ORF">ABW286_20545</name>
</gene>
<dbReference type="NCBIfam" id="TIGR03764">
    <property type="entry name" value="ICE_PFGI_1_parB"/>
    <property type="match status" value="1"/>
</dbReference>
<accession>A0ABV3N6U7</accession>
<reference evidence="2 3" key="1">
    <citation type="submission" date="2024-07" db="EMBL/GenBank/DDBJ databases">
        <authorList>
            <person name="Dulla G.F.J."/>
            <person name="Delorm J.G."/>
        </authorList>
    </citation>
    <scope>NUCLEOTIDE SEQUENCE [LARGE SCALE GENOMIC DNA]</scope>
    <source>
        <strain evidence="2 3">JGD 233</strain>
    </source>
</reference>
<dbReference type="InterPro" id="IPR022304">
    <property type="entry name" value="ICE_PFGI_1_ParB"/>
</dbReference>
<comment type="caution">
    <text evidence="2">The sequence shown here is derived from an EMBL/GenBank/DDBJ whole genome shotgun (WGS) entry which is preliminary data.</text>
</comment>
<feature type="region of interest" description="Disordered" evidence="1">
    <location>
        <begin position="309"/>
        <end position="391"/>
    </location>
</feature>
<feature type="compositionally biased region" description="Low complexity" evidence="1">
    <location>
        <begin position="319"/>
        <end position="345"/>
    </location>
</feature>
<feature type="region of interest" description="Disordered" evidence="1">
    <location>
        <begin position="405"/>
        <end position="432"/>
    </location>
</feature>
<protein>
    <submittedName>
        <fullName evidence="2">ParB family protein</fullName>
    </submittedName>
</protein>
<evidence type="ECO:0000313" key="3">
    <source>
        <dbReference type="Proteomes" id="UP001554567"/>
    </source>
</evidence>
<proteinExistence type="predicted"/>
<dbReference type="RefSeq" id="WP_367168549.1">
    <property type="nucleotide sequence ID" value="NZ_JBFKZN010000014.1"/>
</dbReference>
<dbReference type="EMBL" id="JBFKZN010000014">
    <property type="protein sequence ID" value="MEW5291535.1"/>
    <property type="molecule type" value="Genomic_DNA"/>
</dbReference>
<name>A0ABV3N6U7_9GAMM</name>
<feature type="region of interest" description="Disordered" evidence="1">
    <location>
        <begin position="1"/>
        <end position="24"/>
    </location>
</feature>
<keyword evidence="3" id="KW-1185">Reference proteome</keyword>
<dbReference type="SUPFAM" id="SSF110849">
    <property type="entry name" value="ParB/Sulfiredoxin"/>
    <property type="match status" value="1"/>
</dbReference>